<comment type="PTM">
    <text evidence="6">Under oxidizing conditions two disulfide bonds are formed involving the reactive cysteines. Under reducing conditions zinc is bound to the reactive cysteines and the protein is inactive.</text>
</comment>
<dbReference type="NCBIfam" id="NF001033">
    <property type="entry name" value="PRK00114.1"/>
    <property type="match status" value="1"/>
</dbReference>
<feature type="disulfide bond" description="Redox-active" evidence="6">
    <location>
        <begin position="267"/>
        <end position="270"/>
    </location>
</feature>
<dbReference type="Pfam" id="PF01430">
    <property type="entry name" value="HSP33"/>
    <property type="match status" value="1"/>
</dbReference>
<dbReference type="Gene3D" id="3.90.1280.10">
    <property type="entry name" value="HSP33 redox switch-like"/>
    <property type="match status" value="1"/>
</dbReference>
<dbReference type="InterPro" id="IPR016153">
    <property type="entry name" value="Heat_shock_Hsp33_N"/>
</dbReference>
<dbReference type="CDD" id="cd00498">
    <property type="entry name" value="Hsp33"/>
    <property type="match status" value="1"/>
</dbReference>
<accession>A0A4R3KBX7</accession>
<dbReference type="GO" id="GO:0051082">
    <property type="term" value="F:unfolded protein binding"/>
    <property type="evidence" value="ECO:0007669"/>
    <property type="project" value="UniProtKB-UniRule"/>
</dbReference>
<dbReference type="InterPro" id="IPR000397">
    <property type="entry name" value="Heat_shock_Hsp33"/>
</dbReference>
<dbReference type="PANTHER" id="PTHR30111:SF1">
    <property type="entry name" value="33 KDA CHAPERONIN"/>
    <property type="match status" value="1"/>
</dbReference>
<dbReference type="AlphaFoldDB" id="A0A4R3KBX7"/>
<dbReference type="SUPFAM" id="SSF64397">
    <property type="entry name" value="Hsp33 domain"/>
    <property type="match status" value="1"/>
</dbReference>
<evidence type="ECO:0000256" key="4">
    <source>
        <dbReference type="ARBA" id="ARBA00023186"/>
    </source>
</evidence>
<evidence type="ECO:0000313" key="7">
    <source>
        <dbReference type="EMBL" id="TCS80141.1"/>
    </source>
</evidence>
<dbReference type="PIRSF" id="PIRSF005261">
    <property type="entry name" value="Heat_shock_Hsp33"/>
    <property type="match status" value="1"/>
</dbReference>
<dbReference type="RefSeq" id="WP_132769887.1">
    <property type="nucleotide sequence ID" value="NZ_SMAB01000018.1"/>
</dbReference>
<dbReference type="SUPFAM" id="SSF118352">
    <property type="entry name" value="HSP33 redox switch-like"/>
    <property type="match status" value="1"/>
</dbReference>
<evidence type="ECO:0000256" key="2">
    <source>
        <dbReference type="ARBA" id="ARBA00022833"/>
    </source>
</evidence>
<protein>
    <recommendedName>
        <fullName evidence="6">33 kDa chaperonin</fullName>
    </recommendedName>
    <alternativeName>
        <fullName evidence="6">Heat shock protein 33 homolog</fullName>
        <shortName evidence="6">HSP33</shortName>
    </alternativeName>
</protein>
<evidence type="ECO:0000256" key="6">
    <source>
        <dbReference type="HAMAP-Rule" id="MF_00117"/>
    </source>
</evidence>
<reference evidence="7 8" key="1">
    <citation type="submission" date="2019-03" db="EMBL/GenBank/DDBJ databases">
        <title>Genomic Encyclopedia of Type Strains, Phase IV (KMG-IV): sequencing the most valuable type-strain genomes for metagenomic binning, comparative biology and taxonomic classification.</title>
        <authorList>
            <person name="Goeker M."/>
        </authorList>
    </citation>
    <scope>NUCLEOTIDE SEQUENCE [LARGE SCALE GENOMIC DNA]</scope>
    <source>
        <strain evidence="7 8">DSM 23802</strain>
    </source>
</reference>
<dbReference type="HAMAP" id="MF_00117">
    <property type="entry name" value="HslO"/>
    <property type="match status" value="1"/>
</dbReference>
<name>A0A4R3KBX7_9BACI</name>
<feature type="disulfide bond" description="Redox-active" evidence="6">
    <location>
        <begin position="234"/>
        <end position="236"/>
    </location>
</feature>
<comment type="subcellular location">
    <subcellularLocation>
        <location evidence="6">Cytoplasm</location>
    </subcellularLocation>
</comment>
<keyword evidence="5 6" id="KW-0676">Redox-active center</keyword>
<organism evidence="7 8">
    <name type="scientific">Tepidibacillus fermentans</name>
    <dbReference type="NCBI Taxonomy" id="1281767"/>
    <lineage>
        <taxon>Bacteria</taxon>
        <taxon>Bacillati</taxon>
        <taxon>Bacillota</taxon>
        <taxon>Bacilli</taxon>
        <taxon>Bacillales</taxon>
        <taxon>Bacillaceae</taxon>
        <taxon>Tepidibacillus</taxon>
    </lineage>
</organism>
<comment type="similarity">
    <text evidence="6">Belongs to the HSP33 family.</text>
</comment>
<dbReference type="InterPro" id="IPR016154">
    <property type="entry name" value="Heat_shock_Hsp33_C"/>
</dbReference>
<evidence type="ECO:0000256" key="5">
    <source>
        <dbReference type="ARBA" id="ARBA00023284"/>
    </source>
</evidence>
<dbReference type="PANTHER" id="PTHR30111">
    <property type="entry name" value="33 KDA CHAPERONIN"/>
    <property type="match status" value="1"/>
</dbReference>
<sequence length="289" mass="31853">MKDYLIKALAFEGKIRAYAIRSTHLVNELQKSHQTTPVASAALGRAATVGAMMGAMLKGEERLTIQIKGDGPIGQIIIDANAKGIVRGYITNGQVDLPLNEKGKLDVASAVGKGHLYVIKDLGLKDYYVGSVPLISGELGEDFTYYFAHSEQIPSAVGVGVLVNPDYQIRAAGGFIIQILPGMSDDDIQFVEQRLAELNSVTNLIDQGLSPEQILESLLGEIKILEQLDIKFQCNCSHERIDQMLIGLGKEEIENMIEKEGKAEITCQFCNKKYHYDKEDLERLLLHFS</sequence>
<dbReference type="OrthoDB" id="9776534at2"/>
<keyword evidence="8" id="KW-1185">Reference proteome</keyword>
<dbReference type="Gene3D" id="3.55.30.10">
    <property type="entry name" value="Hsp33 domain"/>
    <property type="match status" value="1"/>
</dbReference>
<keyword evidence="3 6" id="KW-1015">Disulfide bond</keyword>
<dbReference type="GO" id="GO:0044183">
    <property type="term" value="F:protein folding chaperone"/>
    <property type="evidence" value="ECO:0007669"/>
    <property type="project" value="TreeGrafter"/>
</dbReference>
<evidence type="ECO:0000256" key="3">
    <source>
        <dbReference type="ARBA" id="ARBA00023157"/>
    </source>
</evidence>
<dbReference type="Proteomes" id="UP000295788">
    <property type="component" value="Unassembled WGS sequence"/>
</dbReference>
<proteinExistence type="inferred from homology"/>
<dbReference type="EMBL" id="SMAB01000018">
    <property type="protein sequence ID" value="TCS80141.1"/>
    <property type="molecule type" value="Genomic_DNA"/>
</dbReference>
<keyword evidence="2 6" id="KW-0862">Zinc</keyword>
<comment type="caution">
    <text evidence="7">The sequence shown here is derived from an EMBL/GenBank/DDBJ whole genome shotgun (WGS) entry which is preliminary data.</text>
</comment>
<keyword evidence="4 6" id="KW-0143">Chaperone</keyword>
<dbReference type="GO" id="GO:0005737">
    <property type="term" value="C:cytoplasm"/>
    <property type="evidence" value="ECO:0007669"/>
    <property type="project" value="UniProtKB-SubCell"/>
</dbReference>
<gene>
    <name evidence="6" type="primary">hslO</name>
    <name evidence="7" type="ORF">EDD72_11811</name>
</gene>
<evidence type="ECO:0000313" key="8">
    <source>
        <dbReference type="Proteomes" id="UP000295788"/>
    </source>
</evidence>
<evidence type="ECO:0000256" key="1">
    <source>
        <dbReference type="ARBA" id="ARBA00022490"/>
    </source>
</evidence>
<dbReference type="GO" id="GO:0042026">
    <property type="term" value="P:protein refolding"/>
    <property type="evidence" value="ECO:0007669"/>
    <property type="project" value="TreeGrafter"/>
</dbReference>
<comment type="function">
    <text evidence="6">Redox regulated molecular chaperone. Protects both thermally unfolding and oxidatively damaged proteins from irreversible aggregation. Plays an important role in the bacterial defense system toward oxidative stress.</text>
</comment>
<keyword evidence="1 6" id="KW-0963">Cytoplasm</keyword>